<proteinExistence type="predicted"/>
<reference evidence="1 2" key="1">
    <citation type="submission" date="2020-01" db="EMBL/GenBank/DDBJ databases">
        <authorList>
            <person name="Rodrigo-Torres L."/>
            <person name="Arahal R. D."/>
            <person name="Lucena T."/>
        </authorList>
    </citation>
    <scope>NUCLEOTIDE SEQUENCE [LARGE SCALE GENOMIC DNA]</scope>
    <source>
        <strain evidence="1 2">CECT 9293</strain>
    </source>
</reference>
<organism evidence="1 2">
    <name type="scientific">Chryseobacterium potabilaquae</name>
    <dbReference type="NCBI Taxonomy" id="2675057"/>
    <lineage>
        <taxon>Bacteria</taxon>
        <taxon>Pseudomonadati</taxon>
        <taxon>Bacteroidota</taxon>
        <taxon>Flavobacteriia</taxon>
        <taxon>Flavobacteriales</taxon>
        <taxon>Weeksellaceae</taxon>
        <taxon>Chryseobacterium group</taxon>
        <taxon>Chryseobacterium</taxon>
    </lineage>
</organism>
<evidence type="ECO:0008006" key="3">
    <source>
        <dbReference type="Google" id="ProtNLM"/>
    </source>
</evidence>
<gene>
    <name evidence="1" type="ORF">CHRY9293_03459</name>
</gene>
<dbReference type="RefSeq" id="WP_162034068.1">
    <property type="nucleotide sequence ID" value="NZ_CACVBR010000053.1"/>
</dbReference>
<dbReference type="EMBL" id="CACVBR010000053">
    <property type="protein sequence ID" value="CAA7197400.1"/>
    <property type="molecule type" value="Genomic_DNA"/>
</dbReference>
<name>A0A6N4XEL9_9FLAO</name>
<dbReference type="SUPFAM" id="SSF48295">
    <property type="entry name" value="TrpR-like"/>
    <property type="match status" value="1"/>
</dbReference>
<dbReference type="AlphaFoldDB" id="A0A6N4XEL9"/>
<evidence type="ECO:0000313" key="2">
    <source>
        <dbReference type="Proteomes" id="UP000445144"/>
    </source>
</evidence>
<sequence>MKKSTIQYRRIFLDILDKKYPEKKEICRDLLVKENLSVLDIIALNTKIFGSPDAQTLAFNQSHRSYTRSSVLQILDFQKENQLNNSQVARHFKLSRHTVAKWKKKYQV</sequence>
<protein>
    <recommendedName>
        <fullName evidence="3">Helix-turn-helix domain-containing protein</fullName>
    </recommendedName>
</protein>
<dbReference type="GO" id="GO:0043565">
    <property type="term" value="F:sequence-specific DNA binding"/>
    <property type="evidence" value="ECO:0007669"/>
    <property type="project" value="InterPro"/>
</dbReference>
<evidence type="ECO:0000313" key="1">
    <source>
        <dbReference type="EMBL" id="CAA7197400.1"/>
    </source>
</evidence>
<keyword evidence="2" id="KW-1185">Reference proteome</keyword>
<dbReference type="Proteomes" id="UP000445144">
    <property type="component" value="Unassembled WGS sequence"/>
</dbReference>
<dbReference type="InterPro" id="IPR010921">
    <property type="entry name" value="Trp_repressor/repl_initiator"/>
</dbReference>
<accession>A0A6N4XEL9</accession>